<evidence type="ECO:0008006" key="3">
    <source>
        <dbReference type="Google" id="ProtNLM"/>
    </source>
</evidence>
<comment type="caution">
    <text evidence="1">The sequence shown here is derived from an EMBL/GenBank/DDBJ whole genome shotgun (WGS) entry which is preliminary data.</text>
</comment>
<reference evidence="1 2" key="1">
    <citation type="journal article" date="2014" name="FEMS Microbiol. Ecol.">
        <title>Sphaerotilus natans encrusted with nanoball-shaped Fe(III) oxide minerals formed by nitrate-reducing mixotrophic Fe(II) oxidation.</title>
        <authorList>
            <person name="Park S."/>
            <person name="Kim D.H."/>
            <person name="Lee J.H."/>
            <person name="Hur H.G."/>
        </authorList>
    </citation>
    <scope>NUCLEOTIDE SEQUENCE [LARGE SCALE GENOMIC DNA]</scope>
    <source>
        <strain evidence="1 2">DSM 6575</strain>
    </source>
</reference>
<keyword evidence="2" id="KW-1185">Reference proteome</keyword>
<name>A0A059KMG6_9BURK</name>
<dbReference type="Pfam" id="PF11249">
    <property type="entry name" value="DUF3047"/>
    <property type="match status" value="1"/>
</dbReference>
<dbReference type="eggNOG" id="ENOG502ZQ5C">
    <property type="taxonomic scope" value="Bacteria"/>
</dbReference>
<dbReference type="Proteomes" id="UP000026714">
    <property type="component" value="Unassembled WGS sequence"/>
</dbReference>
<dbReference type="AlphaFoldDB" id="A0A059KMG6"/>
<dbReference type="RefSeq" id="WP_051631805.1">
    <property type="nucleotide sequence ID" value="NZ_AZRA01000045.1"/>
</dbReference>
<dbReference type="InterPro" id="IPR006311">
    <property type="entry name" value="TAT_signal"/>
</dbReference>
<dbReference type="PROSITE" id="PS51318">
    <property type="entry name" value="TAT"/>
    <property type="match status" value="1"/>
</dbReference>
<accession>A0A059KMG6</accession>
<protein>
    <recommendedName>
        <fullName evidence="3">DUF3047 domain-containing protein</fullName>
    </recommendedName>
</protein>
<dbReference type="STRING" id="34103.SAMN05421778_103232"/>
<sequence>MRRRYRARMDVPTDLPDARGAVSRRSWLRCAGALSLSPWLPMVPVAAAVPPLSSLRPVMPFSESAPGEALPPGWVPHRMRPDRRDTLYRTVTDPDSGRTVLQARSERGATGLRHDLRREPGEYRWLEFGWCVSQVPEQARSDDDSRDDCPARVVVAFDGDLSGLSLREMIFREQVELFTGHTLPHSTLMYVWDGQLPVGAAVAYPRSSSIRYLVVDSGAAEQGRWRWHRRDLVADYRAVFGREPGPIRSIGVFTDSDDLGGAVETLYGDIHLPAPEGDMPALAAGG</sequence>
<dbReference type="InterPro" id="IPR021409">
    <property type="entry name" value="DUF3047"/>
</dbReference>
<gene>
    <name evidence="1" type="ORF">X805_17100</name>
</gene>
<proteinExistence type="predicted"/>
<dbReference type="EMBL" id="AZRA01000045">
    <property type="protein sequence ID" value="KDB52646.1"/>
    <property type="molecule type" value="Genomic_DNA"/>
</dbReference>
<organism evidence="1 2">
    <name type="scientific">Sphaerotilus natans subsp. natans DSM 6575</name>
    <dbReference type="NCBI Taxonomy" id="1286631"/>
    <lineage>
        <taxon>Bacteria</taxon>
        <taxon>Pseudomonadati</taxon>
        <taxon>Pseudomonadota</taxon>
        <taxon>Betaproteobacteria</taxon>
        <taxon>Burkholderiales</taxon>
        <taxon>Sphaerotilaceae</taxon>
        <taxon>Sphaerotilus</taxon>
    </lineage>
</organism>
<evidence type="ECO:0000313" key="2">
    <source>
        <dbReference type="Proteomes" id="UP000026714"/>
    </source>
</evidence>
<evidence type="ECO:0000313" key="1">
    <source>
        <dbReference type="EMBL" id="KDB52646.1"/>
    </source>
</evidence>